<name>A0AAU6W343_9VIRU</name>
<sequence>MASQQVISNWPATRFFEPNGRFFEFMDQYKGKFICDCGSGSGFVPHALRVWGHDADGIDLYSRADGYQVTIKDATEREWRPTDFVLVCRPSHGGWATEVIQNAIEAGAMVGYVGLARNLYTDLTQEQIDSVDLVVTDLGGDGEFMYCWGTGFDGARIPSSAVSPALDE</sequence>
<gene>
    <name evidence="1" type="ORF">Cygsa01_00004</name>
</gene>
<organism evidence="1">
    <name type="scientific">Pseudomonas phage Cygsa01</name>
    <dbReference type="NCBI Taxonomy" id="3138529"/>
    <lineage>
        <taxon>Viruses</taxon>
    </lineage>
</organism>
<reference evidence="1" key="1">
    <citation type="journal article" date="2024" name="J. Gen. Virol.">
        <title>Novel phages of Pseudomonas syringae unveil numerous potential auxiliary metabolic genes.</title>
        <authorList>
            <person name="Feltin C."/>
            <person name="Garneau J.R."/>
            <person name="Morris C.E."/>
            <person name="Berard A."/>
            <person name="Torres-Barcelo C."/>
        </authorList>
    </citation>
    <scope>NUCLEOTIDE SEQUENCE</scope>
</reference>
<accession>A0AAU6W343</accession>
<protein>
    <submittedName>
        <fullName evidence="1">Uncharacterized protein</fullName>
    </submittedName>
</protein>
<proteinExistence type="predicted"/>
<dbReference type="EMBL" id="PP179332">
    <property type="protein sequence ID" value="XAI71051.1"/>
    <property type="molecule type" value="Genomic_DNA"/>
</dbReference>
<evidence type="ECO:0000313" key="1">
    <source>
        <dbReference type="EMBL" id="XAI71051.1"/>
    </source>
</evidence>